<evidence type="ECO:0000313" key="2">
    <source>
        <dbReference type="EMBL" id="KAL1835369.1"/>
    </source>
</evidence>
<accession>A0ABR3V0Q9</accession>
<evidence type="ECO:0000313" key="3">
    <source>
        <dbReference type="Proteomes" id="UP001586593"/>
    </source>
</evidence>
<keyword evidence="1" id="KW-1133">Transmembrane helix</keyword>
<comment type="caution">
    <text evidence="2">The sequence shown here is derived from an EMBL/GenBank/DDBJ whole genome shotgun (WGS) entry which is preliminary data.</text>
</comment>
<name>A0ABR3V0Q9_9PEZI</name>
<proteinExistence type="predicted"/>
<evidence type="ECO:0008006" key="4">
    <source>
        <dbReference type="Google" id="ProtNLM"/>
    </source>
</evidence>
<keyword evidence="1" id="KW-0812">Transmembrane</keyword>
<organism evidence="2 3">
    <name type="scientific">Phialemonium thermophilum</name>
    <dbReference type="NCBI Taxonomy" id="223376"/>
    <lineage>
        <taxon>Eukaryota</taxon>
        <taxon>Fungi</taxon>
        <taxon>Dikarya</taxon>
        <taxon>Ascomycota</taxon>
        <taxon>Pezizomycotina</taxon>
        <taxon>Sordariomycetes</taxon>
        <taxon>Sordariomycetidae</taxon>
        <taxon>Cephalothecales</taxon>
        <taxon>Cephalothecaceae</taxon>
        <taxon>Phialemonium</taxon>
    </lineage>
</organism>
<dbReference type="EMBL" id="JAZHXJ010003191">
    <property type="protein sequence ID" value="KAL1835369.1"/>
    <property type="molecule type" value="Genomic_DNA"/>
</dbReference>
<dbReference type="Proteomes" id="UP001586593">
    <property type="component" value="Unassembled WGS sequence"/>
</dbReference>
<gene>
    <name evidence="2" type="ORF">VTK73DRAFT_5703</name>
</gene>
<protein>
    <recommendedName>
        <fullName evidence="4">Transmembrane protein</fullName>
    </recommendedName>
</protein>
<evidence type="ECO:0000256" key="1">
    <source>
        <dbReference type="SAM" id="Phobius"/>
    </source>
</evidence>
<sequence>MHSPIGSRARKSNLALSIPFLQRAPPVRLLNPIIRGHHLDLSLFYFFSFSLVSISLLVKKISSFSLSFPFLSSVRLCFFSQSQLPDQRTVTQTQTAVWLHGVCSVQTASLHDAAAIPKRGATQCRAACSLLQQCCCVRAPGWAAAAGAHCPTKQQAGWVER</sequence>
<keyword evidence="3" id="KW-1185">Reference proteome</keyword>
<feature type="transmembrane region" description="Helical" evidence="1">
    <location>
        <begin position="39"/>
        <end position="58"/>
    </location>
</feature>
<keyword evidence="1" id="KW-0472">Membrane</keyword>
<reference evidence="2 3" key="1">
    <citation type="journal article" date="2024" name="Commun. Biol.">
        <title>Comparative genomic analysis of thermophilic fungi reveals convergent evolutionary adaptations and gene losses.</title>
        <authorList>
            <person name="Steindorff A.S."/>
            <person name="Aguilar-Pontes M.V."/>
            <person name="Robinson A.J."/>
            <person name="Andreopoulos B."/>
            <person name="LaButti K."/>
            <person name="Kuo A."/>
            <person name="Mondo S."/>
            <person name="Riley R."/>
            <person name="Otillar R."/>
            <person name="Haridas S."/>
            <person name="Lipzen A."/>
            <person name="Grimwood J."/>
            <person name="Schmutz J."/>
            <person name="Clum A."/>
            <person name="Reid I.D."/>
            <person name="Moisan M.C."/>
            <person name="Butler G."/>
            <person name="Nguyen T.T.M."/>
            <person name="Dewar K."/>
            <person name="Conant G."/>
            <person name="Drula E."/>
            <person name="Henrissat B."/>
            <person name="Hansel C."/>
            <person name="Singer S."/>
            <person name="Hutchinson M.I."/>
            <person name="de Vries R.P."/>
            <person name="Natvig D.O."/>
            <person name="Powell A.J."/>
            <person name="Tsang A."/>
            <person name="Grigoriev I.V."/>
        </authorList>
    </citation>
    <scope>NUCLEOTIDE SEQUENCE [LARGE SCALE GENOMIC DNA]</scope>
    <source>
        <strain evidence="2 3">ATCC 24622</strain>
    </source>
</reference>